<dbReference type="PANTHER" id="PTHR23028">
    <property type="entry name" value="ACETYLTRANSFERASE"/>
    <property type="match status" value="1"/>
</dbReference>
<evidence type="ECO:0000259" key="2">
    <source>
        <dbReference type="Pfam" id="PF01757"/>
    </source>
</evidence>
<keyword evidence="1" id="KW-0812">Transmembrane</keyword>
<dbReference type="OrthoDB" id="9767863at2"/>
<keyword evidence="4" id="KW-1185">Reference proteome</keyword>
<dbReference type="GO" id="GO:0016020">
    <property type="term" value="C:membrane"/>
    <property type="evidence" value="ECO:0007669"/>
    <property type="project" value="TreeGrafter"/>
</dbReference>
<feature type="transmembrane region" description="Helical" evidence="1">
    <location>
        <begin position="276"/>
        <end position="299"/>
    </location>
</feature>
<dbReference type="Proteomes" id="UP000280346">
    <property type="component" value="Unassembled WGS sequence"/>
</dbReference>
<proteinExistence type="predicted"/>
<keyword evidence="1" id="KW-0472">Membrane</keyword>
<organism evidence="3 4">
    <name type="scientific">Azospirillum doebereinerae</name>
    <dbReference type="NCBI Taxonomy" id="92933"/>
    <lineage>
        <taxon>Bacteria</taxon>
        <taxon>Pseudomonadati</taxon>
        <taxon>Pseudomonadota</taxon>
        <taxon>Alphaproteobacteria</taxon>
        <taxon>Rhodospirillales</taxon>
        <taxon>Azospirillaceae</taxon>
        <taxon>Azospirillum</taxon>
    </lineage>
</organism>
<evidence type="ECO:0000313" key="4">
    <source>
        <dbReference type="Proteomes" id="UP000280346"/>
    </source>
</evidence>
<dbReference type="RefSeq" id="WP_126999927.1">
    <property type="nucleotide sequence ID" value="NZ_CP173195.1"/>
</dbReference>
<feature type="transmembrane region" description="Helical" evidence="1">
    <location>
        <begin position="330"/>
        <end position="350"/>
    </location>
</feature>
<feature type="transmembrane region" description="Helical" evidence="1">
    <location>
        <begin position="223"/>
        <end position="244"/>
    </location>
</feature>
<evidence type="ECO:0000313" key="3">
    <source>
        <dbReference type="EMBL" id="RUQ68844.1"/>
    </source>
</evidence>
<gene>
    <name evidence="3" type="ORF">EJ913_16825</name>
</gene>
<evidence type="ECO:0000256" key="1">
    <source>
        <dbReference type="SAM" id="Phobius"/>
    </source>
</evidence>
<feature type="transmembrane region" description="Helical" evidence="1">
    <location>
        <begin position="95"/>
        <end position="116"/>
    </location>
</feature>
<dbReference type="GO" id="GO:0016747">
    <property type="term" value="F:acyltransferase activity, transferring groups other than amino-acyl groups"/>
    <property type="evidence" value="ECO:0007669"/>
    <property type="project" value="InterPro"/>
</dbReference>
<dbReference type="EMBL" id="RZIJ01000013">
    <property type="protein sequence ID" value="RUQ68844.1"/>
    <property type="molecule type" value="Genomic_DNA"/>
</dbReference>
<dbReference type="Pfam" id="PF01757">
    <property type="entry name" value="Acyl_transf_3"/>
    <property type="match status" value="1"/>
</dbReference>
<dbReference type="AlphaFoldDB" id="A0A3S0VH74"/>
<feature type="transmembrane region" description="Helical" evidence="1">
    <location>
        <begin position="63"/>
        <end position="83"/>
    </location>
</feature>
<dbReference type="InterPro" id="IPR050879">
    <property type="entry name" value="Acyltransferase_3"/>
</dbReference>
<accession>A0A3S0VH74</accession>
<comment type="caution">
    <text evidence="3">The sequence shown here is derived from an EMBL/GenBank/DDBJ whole genome shotgun (WGS) entry which is preliminary data.</text>
</comment>
<feature type="transmembrane region" description="Helical" evidence="1">
    <location>
        <begin position="26"/>
        <end position="43"/>
    </location>
</feature>
<feature type="transmembrane region" description="Helical" evidence="1">
    <location>
        <begin position="164"/>
        <end position="183"/>
    </location>
</feature>
<keyword evidence="3" id="KW-0808">Transferase</keyword>
<feature type="domain" description="Acyltransferase 3" evidence="2">
    <location>
        <begin position="23"/>
        <end position="345"/>
    </location>
</feature>
<dbReference type="GO" id="GO:0009103">
    <property type="term" value="P:lipopolysaccharide biosynthetic process"/>
    <property type="evidence" value="ECO:0007669"/>
    <property type="project" value="TreeGrafter"/>
</dbReference>
<reference evidence="3 4" key="1">
    <citation type="submission" date="2018-12" db="EMBL/GenBank/DDBJ databases">
        <authorList>
            <person name="Yang Y."/>
        </authorList>
    </citation>
    <scope>NUCLEOTIDE SEQUENCE [LARGE SCALE GENOMIC DNA]</scope>
    <source>
        <strain evidence="3 4">GSF71</strain>
    </source>
</reference>
<sequence length="373" mass="40960">MQISPNTSKYDAIGASLRSRHNNFDFIRFAAATLVLVSHSWPLSGTPNEFFATWSGGVDTGGGLAVCIFFVISGFLITGSFQNARSLGAYALARVLRILPGLVFAVLFTILVIGPLNTTLPLAEYWRHPLTAAYLLNATVFQSSAVLPGVFETLPDPFMVNGSLWTLPVEVFMYALVVGLGLARVLTVRWLIALVAALFLLRLNLTVHWGWRWEKQGGVLLGSIPLYSTLRLAFFFFMGSLLYVARDKVPVRWDLALLCVVAIVACRYTPAGETVFFLLLPYLVHFVAFARIPGLGIFAKHGDVSYGIYIFAFPIQQTVMNHAPGLSLPAFIAVSFVATLAMAVVSWKLVEQPALRLKSILLPRRMTPASEMA</sequence>
<dbReference type="PANTHER" id="PTHR23028:SF53">
    <property type="entry name" value="ACYL_TRANSF_3 DOMAIN-CONTAINING PROTEIN"/>
    <property type="match status" value="1"/>
</dbReference>
<keyword evidence="1" id="KW-1133">Transmembrane helix</keyword>
<name>A0A3S0VH74_9PROT</name>
<protein>
    <submittedName>
        <fullName evidence="3">Acyltransferase</fullName>
    </submittedName>
</protein>
<keyword evidence="3" id="KW-0012">Acyltransferase</keyword>
<feature type="transmembrane region" description="Helical" evidence="1">
    <location>
        <begin position="190"/>
        <end position="211"/>
    </location>
</feature>
<dbReference type="InterPro" id="IPR002656">
    <property type="entry name" value="Acyl_transf_3_dom"/>
</dbReference>